<dbReference type="Gene3D" id="1.10.12.10">
    <property type="entry name" value="Lyase 2-enoyl-coa Hydratase, Chain A, domain 2"/>
    <property type="match status" value="1"/>
</dbReference>
<dbReference type="NCBIfam" id="NF005804">
    <property type="entry name" value="PRK07659.1"/>
    <property type="match status" value="1"/>
</dbReference>
<dbReference type="PANTHER" id="PTHR43459">
    <property type="entry name" value="ENOYL-COA HYDRATASE"/>
    <property type="match status" value="1"/>
</dbReference>
<dbReference type="RefSeq" id="WP_036175891.1">
    <property type="nucleotide sequence ID" value="NZ_AVCZ01000014.1"/>
</dbReference>
<dbReference type="PANTHER" id="PTHR43459:SF1">
    <property type="entry name" value="EG:BACN32G11.4 PROTEIN"/>
    <property type="match status" value="1"/>
</dbReference>
<dbReference type="SUPFAM" id="SSF52096">
    <property type="entry name" value="ClpP/crotonase"/>
    <property type="match status" value="1"/>
</dbReference>
<dbReference type="eggNOG" id="COG1024">
    <property type="taxonomic scope" value="Bacteria"/>
</dbReference>
<comment type="similarity">
    <text evidence="1">Belongs to the enoyl-CoA hydratase/isomerase family.</text>
</comment>
<dbReference type="Proteomes" id="UP000030595">
    <property type="component" value="Unassembled WGS sequence"/>
</dbReference>
<evidence type="ECO:0000313" key="3">
    <source>
        <dbReference type="Proteomes" id="UP000030595"/>
    </source>
</evidence>
<dbReference type="InterPro" id="IPR001753">
    <property type="entry name" value="Enoyl-CoA_hydra/iso"/>
</dbReference>
<evidence type="ECO:0000256" key="1">
    <source>
        <dbReference type="ARBA" id="ARBA00005254"/>
    </source>
</evidence>
<protein>
    <submittedName>
        <fullName evidence="2">Enoyl-CoA hydratase</fullName>
    </submittedName>
</protein>
<dbReference type="OrthoDB" id="9775794at2"/>
<dbReference type="GO" id="GO:0003824">
    <property type="term" value="F:catalytic activity"/>
    <property type="evidence" value="ECO:0007669"/>
    <property type="project" value="UniProtKB-ARBA"/>
</dbReference>
<evidence type="ECO:0000313" key="2">
    <source>
        <dbReference type="EMBL" id="KGR90809.1"/>
    </source>
</evidence>
<comment type="caution">
    <text evidence="2">The sequence shown here is derived from an EMBL/GenBank/DDBJ whole genome shotgun (WGS) entry which is preliminary data.</text>
</comment>
<dbReference type="InterPro" id="IPR029045">
    <property type="entry name" value="ClpP/crotonase-like_dom_sf"/>
</dbReference>
<reference evidence="2 3" key="1">
    <citation type="submission" date="2014-02" db="EMBL/GenBank/DDBJ databases">
        <title>Draft genome sequence of Lysinibacillus massiliensis CCUG 49529.</title>
        <authorList>
            <person name="Zhang F."/>
            <person name="Wang G."/>
            <person name="Zhang L."/>
        </authorList>
    </citation>
    <scope>NUCLEOTIDE SEQUENCE [LARGE SCALE GENOMIC DNA]</scope>
    <source>
        <strain evidence="2 3">CCUG 49529</strain>
    </source>
</reference>
<dbReference type="Gene3D" id="3.90.226.10">
    <property type="entry name" value="2-enoyl-CoA Hydratase, Chain A, domain 1"/>
    <property type="match status" value="1"/>
</dbReference>
<accession>A0A0A3J1F2</accession>
<proteinExistence type="inferred from homology"/>
<keyword evidence="3" id="KW-1185">Reference proteome</keyword>
<dbReference type="AlphaFoldDB" id="A0A0A3J1F2"/>
<sequence length="260" mass="28530">MEFQTIQLEISDRLATLTLNRPNAMNAMDLNMLKELAHCFESLQDNEEVQVLIVKGAGKAFSAGGDIKMMLQTENAISFEDIMDYITRISQAYYQLPMITISQIHGAAAGLGFSLAIASDIVVAEESSKLAMNFIGIGLIPDGGGHFFMKERVGVPKAKQIIWEGKMMNGKEALAVGLIDELAPEGSSQQVVSQLTDKLLASPISSMLETKSILHSQKLDELKVTLEKEAVSQLKMRNTNDHLEGIQAFVEKRSPKFIGK</sequence>
<dbReference type="InterPro" id="IPR014748">
    <property type="entry name" value="Enoyl-CoA_hydra_C"/>
</dbReference>
<dbReference type="Pfam" id="PF00378">
    <property type="entry name" value="ECH_1"/>
    <property type="match status" value="1"/>
</dbReference>
<name>A0A0A3J1F2_9BACL</name>
<gene>
    <name evidence="2" type="ORF">CD30_09750</name>
</gene>
<dbReference type="CDD" id="cd06558">
    <property type="entry name" value="crotonase-like"/>
    <property type="match status" value="1"/>
</dbReference>
<organism evidence="2 3">
    <name type="scientific">Ureibacillus massiliensis 4400831 = CIP 108448 = CCUG 49529</name>
    <dbReference type="NCBI Taxonomy" id="1211035"/>
    <lineage>
        <taxon>Bacteria</taxon>
        <taxon>Bacillati</taxon>
        <taxon>Bacillota</taxon>
        <taxon>Bacilli</taxon>
        <taxon>Bacillales</taxon>
        <taxon>Caryophanaceae</taxon>
        <taxon>Ureibacillus</taxon>
    </lineage>
</organism>
<dbReference type="EMBL" id="JPVQ01000014">
    <property type="protein sequence ID" value="KGR90809.1"/>
    <property type="molecule type" value="Genomic_DNA"/>
</dbReference>